<organism evidence="2">
    <name type="scientific">uncultured Caudovirales phage</name>
    <dbReference type="NCBI Taxonomy" id="2100421"/>
    <lineage>
        <taxon>Viruses</taxon>
        <taxon>Duplodnaviria</taxon>
        <taxon>Heunggongvirae</taxon>
        <taxon>Uroviricota</taxon>
        <taxon>Caudoviricetes</taxon>
        <taxon>Peduoviridae</taxon>
        <taxon>Maltschvirus</taxon>
        <taxon>Maltschvirus maltsch</taxon>
    </lineage>
</organism>
<feature type="region of interest" description="Disordered" evidence="1">
    <location>
        <begin position="1230"/>
        <end position="1285"/>
    </location>
</feature>
<feature type="compositionally biased region" description="Basic and acidic residues" evidence="1">
    <location>
        <begin position="650"/>
        <end position="659"/>
    </location>
</feature>
<proteinExistence type="predicted"/>
<feature type="region of interest" description="Disordered" evidence="1">
    <location>
        <begin position="1657"/>
        <end position="1684"/>
    </location>
</feature>
<feature type="region of interest" description="Disordered" evidence="1">
    <location>
        <begin position="387"/>
        <end position="406"/>
    </location>
</feature>
<feature type="compositionally biased region" description="Basic and acidic residues" evidence="1">
    <location>
        <begin position="2722"/>
        <end position="2735"/>
    </location>
</feature>
<feature type="compositionally biased region" description="Polar residues" evidence="1">
    <location>
        <begin position="674"/>
        <end position="687"/>
    </location>
</feature>
<evidence type="ECO:0000313" key="2">
    <source>
        <dbReference type="EMBL" id="CAB4150055.1"/>
    </source>
</evidence>
<feature type="region of interest" description="Disordered" evidence="1">
    <location>
        <begin position="1297"/>
        <end position="1326"/>
    </location>
</feature>
<sequence>MTDQLDTSKLVPLDVTGLEPIDDKSKPLDVSALEPLDVSGLEPVDAPPVQPVAVAQPQAEPVSSVFAPAAGSSSQSYPAPTGVAPTQPAVPKTIWNQNDGTFHQKLKPGEPIGIVFNGKKMMATYNPVTNKFVTEIEDKSKPIGKRVVEKPGIFDEMATPSLWNDGVIPPPANRIVTEDVFAKVELDPSQVQAYTEGKGALRSIRNTALRTLPATATSFAAFNAAGIPAAAWAGRVHPYLAPVGLVVGGGLAAMGAGAATELGVNAAFPLDETDELNQLLYPTQNAVTQHAVALAALRPSARTLYGMATGDAAALAAAGKGAAINTALAGQHRLVNEISSDKPFSLAHVFDPAEMKKDAAAGAFLMHKPTLMGKAFEYPGKVVGAKLSPKARPEDATQSTKDVRAANEPLDTSGLEPVAQGNVPPRPFPEGKTKFSELTAEEFKAITDWDAQYGNTHDNTGKPLNRDENTVAINVEIKDKPNAPAANIPPGHVEPMPVERRIEGTEKERFDAMKAYEESRAMWTAKHGKTHNVDGSPKKPVAPEGVIPEGYAPPRPKWTRGMDPEASKKWIDADDAWEAQYQKTHWDDGTPKGPIAQAETERINSQRESTPTTSQKPASTPEGTVPSRPILENGPGADLSPEAIAAHQKLTKEWDDKYSATHWTSGVPKEELPATSSASEPRTTTSEFAAPDPHEAGLPRDADNATKWKWKNSPAGIEHERKMNEWMNTYGDKYDFDGNPKKQQEAFPLIDPAKQAARVEEQNKKIKELKDRPIAESVEEAVRHAEEDFDAWGSTSAVKLREQAKLETDPDKKVELANKAEIQEIKKLRAAKLTQAASENPEKYGDIADAFFNHIAKLQQQARERPPAPTGTPRSVEMLDAEAAASGSKNISVLNVDEIVAKGGGNARVSVGGKEVKFDKFAVVIDGEEATVAYVEIADKSQTQKGIGKGAYISLGNELAKRGITLRSSGALLNEGNKLWLSLVRDGYAKRQGSDYLFTPKEAQESPPEVQLAHLREQRDRLAATQPEPGTTQEAQLKKLNEAVAKLEKQVEEDRDFDPSGERADPRENPKDVAEREAAWREENPADTTEPSREQVDYETQKNVVSGLEKQLARLDKQKPNKYTDKQKEKVQTTLDLERAKLDAMPVPEKQEKKKKDKTNKGSNESQGMDYRAMGGFPEGAEGISKEAQGWDVIGVSYPADGSQPVYKLGKTGEKKPKYLWFEEVFTDRKWENTKEKDDAEKKAKKDKKKNDSRRQSIEDEIEQINEEAASLVEVDPEESERLSNRAAELQDKLDAMDAAEQPQEQQATKPDKSGKEAPVNEPEGFETEIGGIKFRSENIKMLDSEEEATRYTFVKKTSPGKGALIGIDIGTDHITGDLSVRLISDTGRRHSDGTVLELHQSADIVIPEGIKTVDKLFEYLKKGTLTEFGPDWNNKNKPGKDAKAIKKLLDSVSGEGEAGQGAKPKPKVTPPDAGQGKPLGADNWTPDSPSLDPKTAPFDYEKVIKHFNTLMDIADYKPLGNSKNKAQGRVENMIKQLEKIFPGIKDAVLEEGFSPNDATREEAMGDPGSMAKLLGRYLSRKFRPYRDYAYEQKNPVKKPVAKDQPAGATTQDWVEDPKVKEIELDSSREARLNIRTDYTEAERKKSIEDAIKAEEDHLGRAISADNERRGRKPSAGETPTAEHVRERIKAIKGGMDIWKNDANVRELVAKMVELEKLVVINKNTYGRSKKHENPMARELEIEIYHLSKKLLEKYKYMDVWGSLSAEPTDLSHSLSSFVQAMNEKVGYKLGGTTVKKADYEKWLAGRKDVVEQPESPKTEPAREAVEKDIEEKINDKINEFADEVRKHRKAAAEAKTEQERKNALLSAHASEGLLKDYSLALEDTKLLKKAGFSLDGDGDVRGHRNKTWIDKSGKFAISHMAGVTRKDSNGYFKILSVENGEVMPFKEIKQFTNSQNDPHSGLRMAISHIESIRGKIQPAGEPAKPPVQEAAQEPAEKKYPIEKLEDALAEKGLKVLRRNNTDDFVAEGGVEDNGRQRPTLVVGDTKITLASEGMELVNGKVQIMDAQEKDAAGEVIYSIERIVTAPEGRGKGSASKALDELTEAADKAGLTLQLEPTPFRSLIGKGESLNKGSLIEWYKKYGFEQKTEGSDAILIRKPGAKPERPKGWQGISDEQLRERIDGLEASAKEREESEPHGARNDRKLAQQFRDELASRQGESSESKSIVDTQYEGEVLAAKDALWKMKESDRKAESPEAKALEAELKERGVLRADGAVNGYKGVNVLDEYSYRKGDTIWRVESIGKGSNPDITLRDVNAGPKERFRVVKAAELKDAERVLAPWEDVMMQENEAGFGAGTTGKKIPKAIKHLEEIIRFNEQTLKLDPSKYETAAAKERIKAAKERIAEYKDDLSGEGKTMDMRRDWNNDANDAFDMEERKARELDRRVKQNAENREAGKEEDGGRRGFIGIMDRAVSEARLRGEITDKEVEGLSRIINYIGGQFFDGVKMSIRQGRPGHQGQYDVANRIVTIFKEAIQRGRFEDTAGHEVGHHLEQFLPEGDRAALRAEWLAARKKFTDKWSVFGRLVEGSDNWAKVKISKEAYAEAAADFPTLDRFLSPARNKKGEITHYEVRPTDEMYRLFTPREWFAETFKEAAREKLNNDPAYTGEQPGWKQKIAGVWNSIKTAFAQVFGKEQAKRILANFAKGRYKPEDADPSVYSEPKMSSKKDVEEATRLTPEERDAIDQAREVDRNLARGEKPELTAGGKVWRSVVDHPVVEWFKPLSMRMRTIADLNPQSEALQKVVNDFSLIPGKEAEAPDYNTDSANMRNVFFNKLTKAFGPVLEDMRKMGPAELKEFNSLFIKCVEGRAPRQVGGRVGEAIKEVGVVLAEMHKYGIDAGLKLGKVEGFFPRSVDANAVDADKAGFVRAATKAYEVQFERLKQEAKDEAAKNGTEYVEAETPDFDLMARNWRDAILLGREGLDFEHGIFEEPRQGTKESFQKKREFTKDEALLFDAYRDKDVERTVINYVGGLVRKAEVSRRIGVDNGAWGKIKSEMDKQGVDPKDIAEIEQLIKSNIGIGGKRLGEQTQQALDFTKLISNAAYLKLTGLLNITEAASIGVRTESASDSVKAVWQMFRRTGNIVGRLTPEQTTNARNEIERIYGKGHDLASALAIEFGINTIDRGFGTIASGYHLDGGSDYQGKLNKASDGVYRMYGIHATEAAKREISLRIGADFIDTNIKWLEGTHNLQRIARAMGKEAKADNLAKDRLKELGIKESEMDEFSTWVKAMRKGNETQQLQAIMSGDPMAAKYRQALIIFNKQSSVQASRASRTESANDTSLGRMFFQFSTFTNEWSAQHGRRMQEQSRKIVGDNKYNATERMLMAGVGPAFAVATAATYGIRTIINMLTGFEFKDGDKVPAWVKSAADAFVYTGMLGPAEILWKAISRGQLPAGVVGDWLKKSWTTVAAMIENPDSNAAQRAAASVGYRSAFVPGANAGLALATEMAPMPYKIGAGIAAQVIANNRTEKAVADLFAGEKQERGSSQTPEPTVPPKPRPPSR</sequence>
<dbReference type="InterPro" id="IPR016181">
    <property type="entry name" value="Acyl_CoA_acyltransferase"/>
</dbReference>
<name>A0A6J5MSB5_9CAUD</name>
<accession>A0A6J5MSB5</accession>
<gene>
    <name evidence="2" type="ORF">UFOVP549_33</name>
</gene>
<feature type="region of interest" description="Disordered" evidence="1">
    <location>
        <begin position="584"/>
        <end position="713"/>
    </location>
</feature>
<reference evidence="2" key="1">
    <citation type="submission" date="2020-04" db="EMBL/GenBank/DDBJ databases">
        <authorList>
            <person name="Chiriac C."/>
            <person name="Salcher M."/>
            <person name="Ghai R."/>
            <person name="Kavagutti S V."/>
        </authorList>
    </citation>
    <scope>NUCLEOTIDE SEQUENCE</scope>
</reference>
<feature type="compositionally biased region" description="Polar residues" evidence="1">
    <location>
        <begin position="606"/>
        <end position="622"/>
    </location>
</feature>
<feature type="region of interest" description="Disordered" evidence="1">
    <location>
        <begin position="2710"/>
        <end position="2735"/>
    </location>
</feature>
<feature type="compositionally biased region" description="Basic and acidic residues" evidence="1">
    <location>
        <begin position="391"/>
        <end position="405"/>
    </location>
</feature>
<feature type="compositionally biased region" description="Basic and acidic residues" evidence="1">
    <location>
        <begin position="1049"/>
        <end position="1100"/>
    </location>
</feature>
<protein>
    <submittedName>
        <fullName evidence="2">Uncharacterized protein</fullName>
    </submittedName>
</protein>
<feature type="region of interest" description="Disordered" evidence="1">
    <location>
        <begin position="2441"/>
        <end position="2461"/>
    </location>
</feature>
<feature type="compositionally biased region" description="Basic and acidic residues" evidence="1">
    <location>
        <begin position="692"/>
        <end position="706"/>
    </location>
</feature>
<feature type="region of interest" description="Disordered" evidence="1">
    <location>
        <begin position="1453"/>
        <end position="1497"/>
    </location>
</feature>
<feature type="compositionally biased region" description="Basic and acidic residues" evidence="1">
    <location>
        <begin position="1230"/>
        <end position="1258"/>
    </location>
</feature>
<evidence type="ECO:0000256" key="1">
    <source>
        <dbReference type="SAM" id="MobiDB-lite"/>
    </source>
</evidence>
<dbReference type="SUPFAM" id="SSF55729">
    <property type="entry name" value="Acyl-CoA N-acyltransferases (Nat)"/>
    <property type="match status" value="1"/>
</dbReference>
<feature type="region of interest" description="Disordered" evidence="1">
    <location>
        <begin position="411"/>
        <end position="430"/>
    </location>
</feature>
<feature type="region of interest" description="Disordered" evidence="1">
    <location>
        <begin position="1"/>
        <end position="26"/>
    </location>
</feature>
<feature type="region of interest" description="Disordered" evidence="1">
    <location>
        <begin position="3535"/>
        <end position="3560"/>
    </location>
</feature>
<feature type="compositionally biased region" description="Pro residues" evidence="1">
    <location>
        <begin position="3549"/>
        <end position="3560"/>
    </location>
</feature>
<dbReference type="EMBL" id="LR796534">
    <property type="protein sequence ID" value="CAB4150055.1"/>
    <property type="molecule type" value="Genomic_DNA"/>
</dbReference>
<feature type="region of interest" description="Disordered" evidence="1">
    <location>
        <begin position="1049"/>
        <end position="1183"/>
    </location>
</feature>
<feature type="compositionally biased region" description="Basic and acidic residues" evidence="1">
    <location>
        <begin position="1111"/>
        <end position="1142"/>
    </location>
</feature>
<feature type="region of interest" description="Disordered" evidence="1">
    <location>
        <begin position="527"/>
        <end position="565"/>
    </location>
</feature>